<accession>A0A6G1F8G8</accession>
<dbReference type="AlphaFoldDB" id="A0A6G1F8G8"/>
<gene>
    <name evidence="2" type="ORF">E2562_016161</name>
</gene>
<evidence type="ECO:0000313" key="2">
    <source>
        <dbReference type="EMBL" id="KAF0933216.1"/>
    </source>
</evidence>
<sequence>MDVYERDAATAGGEGYRRCPRDTASGNEKKFLLATMGAEAVSSNDKVTPFVVDCEMQLFQKGKQWKRHGIGFQDIKFT</sequence>
<proteinExistence type="predicted"/>
<evidence type="ECO:0000256" key="1">
    <source>
        <dbReference type="SAM" id="MobiDB-lite"/>
    </source>
</evidence>
<feature type="region of interest" description="Disordered" evidence="1">
    <location>
        <begin position="1"/>
        <end position="21"/>
    </location>
</feature>
<reference evidence="2 3" key="1">
    <citation type="submission" date="2019-11" db="EMBL/GenBank/DDBJ databases">
        <title>Whole genome sequence of Oryza granulata.</title>
        <authorList>
            <person name="Li W."/>
        </authorList>
    </citation>
    <scope>NUCLEOTIDE SEQUENCE [LARGE SCALE GENOMIC DNA]</scope>
    <source>
        <strain evidence="3">cv. Menghai</strain>
        <tissue evidence="2">Leaf</tissue>
    </source>
</reference>
<keyword evidence="3" id="KW-1185">Reference proteome</keyword>
<comment type="caution">
    <text evidence="2">The sequence shown here is derived from an EMBL/GenBank/DDBJ whole genome shotgun (WGS) entry which is preliminary data.</text>
</comment>
<name>A0A6G1F8G8_9ORYZ</name>
<protein>
    <submittedName>
        <fullName evidence="2">Uncharacterized protein</fullName>
    </submittedName>
</protein>
<dbReference type="EMBL" id="SPHZ02000001">
    <property type="protein sequence ID" value="KAF0933216.1"/>
    <property type="molecule type" value="Genomic_DNA"/>
</dbReference>
<evidence type="ECO:0000313" key="3">
    <source>
        <dbReference type="Proteomes" id="UP000479710"/>
    </source>
</evidence>
<dbReference type="Proteomes" id="UP000479710">
    <property type="component" value="Unassembled WGS sequence"/>
</dbReference>
<organism evidence="2 3">
    <name type="scientific">Oryza meyeriana var. granulata</name>
    <dbReference type="NCBI Taxonomy" id="110450"/>
    <lineage>
        <taxon>Eukaryota</taxon>
        <taxon>Viridiplantae</taxon>
        <taxon>Streptophyta</taxon>
        <taxon>Embryophyta</taxon>
        <taxon>Tracheophyta</taxon>
        <taxon>Spermatophyta</taxon>
        <taxon>Magnoliopsida</taxon>
        <taxon>Liliopsida</taxon>
        <taxon>Poales</taxon>
        <taxon>Poaceae</taxon>
        <taxon>BOP clade</taxon>
        <taxon>Oryzoideae</taxon>
        <taxon>Oryzeae</taxon>
        <taxon>Oryzinae</taxon>
        <taxon>Oryza</taxon>
        <taxon>Oryza meyeriana</taxon>
    </lineage>
</organism>